<dbReference type="Proteomes" id="UP000318138">
    <property type="component" value="Chromosome"/>
</dbReference>
<name>A0A859FJ35_9BACI</name>
<reference evidence="6" key="1">
    <citation type="submission" date="2019-07" db="EMBL/GenBank/DDBJ databases">
        <title>Bacillus alkalisoli sp. nov. isolated from saline soil.</title>
        <authorList>
            <person name="Sun J.-Q."/>
            <person name="Xu L."/>
        </authorList>
    </citation>
    <scope>NUCLEOTIDE SEQUENCE [LARGE SCALE GENOMIC DNA]</scope>
    <source>
        <strain evidence="6">M4U3P1</strain>
    </source>
</reference>
<evidence type="ECO:0000256" key="1">
    <source>
        <dbReference type="ARBA" id="ARBA00022679"/>
    </source>
</evidence>
<evidence type="ECO:0000256" key="2">
    <source>
        <dbReference type="ARBA" id="ARBA00023315"/>
    </source>
</evidence>
<feature type="domain" description="BPL/LPL catalytic" evidence="4">
    <location>
        <begin position="44"/>
        <end position="228"/>
    </location>
</feature>
<comment type="catalytic activity">
    <reaction evidence="3">
        <text>N(6)-octanoyl-L-lysyl-[glycine-cleavage complex H protein] + L-lysyl-[lipoyl-carrier protein] = N(6)-octanoyl-L-lysyl-[lipoyl-carrier protein] + L-lysyl-[glycine-cleavage complex H protein]</text>
        <dbReference type="Rhea" id="RHEA:20213"/>
        <dbReference type="Rhea" id="RHEA-COMP:10500"/>
        <dbReference type="Rhea" id="RHEA-COMP:10501"/>
        <dbReference type="Rhea" id="RHEA-COMP:10503"/>
        <dbReference type="Rhea" id="RHEA-COMP:10504"/>
        <dbReference type="ChEBI" id="CHEBI:29969"/>
        <dbReference type="ChEBI" id="CHEBI:78809"/>
        <dbReference type="EC" id="2.3.1.204"/>
    </reaction>
</comment>
<feature type="site" description="Lowers pKa of active site Cys" evidence="3">
    <location>
        <position position="160"/>
    </location>
</feature>
<comment type="function">
    <text evidence="3">Catalyzes the amidotransfer (transamidation) of the octanoyl moiety from octanoyl-GcvH to the lipoyl domain of the E2 subunit of lipoate-dependent enzymes.</text>
</comment>
<dbReference type="InterPro" id="IPR004143">
    <property type="entry name" value="BPL_LPL_catalytic"/>
</dbReference>
<dbReference type="HAMAP" id="MF_02119">
    <property type="entry name" value="LipL"/>
    <property type="match status" value="1"/>
</dbReference>
<keyword evidence="5" id="KW-0436">Ligase</keyword>
<dbReference type="AlphaFoldDB" id="A0A859FJ35"/>
<dbReference type="SUPFAM" id="SSF55681">
    <property type="entry name" value="Class II aaRS and biotin synthetases"/>
    <property type="match status" value="1"/>
</dbReference>
<evidence type="ECO:0000313" key="6">
    <source>
        <dbReference type="Proteomes" id="UP000318138"/>
    </source>
</evidence>
<dbReference type="RefSeq" id="WP_176010789.1">
    <property type="nucleotide sequence ID" value="NZ_CP041372.2"/>
</dbReference>
<evidence type="ECO:0000256" key="3">
    <source>
        <dbReference type="HAMAP-Rule" id="MF_02119"/>
    </source>
</evidence>
<dbReference type="Gene3D" id="3.30.930.10">
    <property type="entry name" value="Bira Bifunctional Protein, Domain 2"/>
    <property type="match status" value="1"/>
</dbReference>
<dbReference type="InterPro" id="IPR050664">
    <property type="entry name" value="Octanoyltrans_LipM/LipL"/>
</dbReference>
<keyword evidence="2 3" id="KW-0012">Acyltransferase</keyword>
<dbReference type="PROSITE" id="PS51733">
    <property type="entry name" value="BPL_LPL_CATALYTIC"/>
    <property type="match status" value="1"/>
</dbReference>
<comment type="similarity">
    <text evidence="3">Belongs to the octanoyltransferase LipL family.</text>
</comment>
<dbReference type="GO" id="GO:0033819">
    <property type="term" value="F:lipoyl(octanoyl) transferase activity"/>
    <property type="evidence" value="ECO:0007669"/>
    <property type="project" value="InterPro"/>
</dbReference>
<feature type="active site" description="Acyl-thioester intermediate" evidence="3">
    <location>
        <position position="148"/>
    </location>
</feature>
<evidence type="ECO:0000259" key="4">
    <source>
        <dbReference type="PROSITE" id="PS51733"/>
    </source>
</evidence>
<comment type="pathway">
    <text evidence="3">Protein modification; protein lipoylation via endogenous pathway; protein N(6)-(lipoyl)lysine from octanoyl-[acyl-carrier-protein].</text>
</comment>
<dbReference type="PANTHER" id="PTHR43679">
    <property type="entry name" value="OCTANOYLTRANSFERASE LIPM-RELATED"/>
    <property type="match status" value="1"/>
</dbReference>
<dbReference type="GO" id="GO:0009249">
    <property type="term" value="P:protein lipoylation"/>
    <property type="evidence" value="ECO:0007669"/>
    <property type="project" value="UniProtKB-UniRule"/>
</dbReference>
<proteinExistence type="inferred from homology"/>
<dbReference type="GO" id="GO:0016874">
    <property type="term" value="F:ligase activity"/>
    <property type="evidence" value="ECO:0007669"/>
    <property type="project" value="UniProtKB-KW"/>
</dbReference>
<comment type="miscellaneous">
    <text evidence="3">The reaction proceeds via a thioester-linked acyl-enzyme intermediate.</text>
</comment>
<dbReference type="EMBL" id="CP041372">
    <property type="protein sequence ID" value="QKS72822.1"/>
    <property type="molecule type" value="Genomic_DNA"/>
</dbReference>
<keyword evidence="1 3" id="KW-0808">Transferase</keyword>
<dbReference type="InterPro" id="IPR024897">
    <property type="entry name" value="LipL"/>
</dbReference>
<dbReference type="PANTHER" id="PTHR43679:SF2">
    <property type="entry name" value="OCTANOYL-[GCVH]:PROTEIN N-OCTANOYLTRANSFERASE"/>
    <property type="match status" value="1"/>
</dbReference>
<accession>A0A859FJ35</accession>
<organism evidence="5 6">
    <name type="scientific">Paenalkalicoccus suaedae</name>
    <dbReference type="NCBI Taxonomy" id="2592382"/>
    <lineage>
        <taxon>Bacteria</taxon>
        <taxon>Bacillati</taxon>
        <taxon>Bacillota</taxon>
        <taxon>Bacilli</taxon>
        <taxon>Bacillales</taxon>
        <taxon>Bacillaceae</taxon>
        <taxon>Paenalkalicoccus</taxon>
    </lineage>
</organism>
<dbReference type="CDD" id="cd16443">
    <property type="entry name" value="LplA"/>
    <property type="match status" value="1"/>
</dbReference>
<dbReference type="KEGG" id="psua:FLK61_40135"/>
<gene>
    <name evidence="3" type="primary">lipL</name>
    <name evidence="5" type="ORF">FLK61_40135</name>
</gene>
<evidence type="ECO:0000313" key="5">
    <source>
        <dbReference type="EMBL" id="QKS72822.1"/>
    </source>
</evidence>
<dbReference type="GO" id="GO:0009107">
    <property type="term" value="P:lipoate biosynthetic process"/>
    <property type="evidence" value="ECO:0007669"/>
    <property type="project" value="UniProtKB-UniRule"/>
</dbReference>
<keyword evidence="6" id="KW-1185">Reference proteome</keyword>
<dbReference type="EC" id="2.3.1.204" evidence="3"/>
<protein>
    <recommendedName>
        <fullName evidence="3">Octanoyl-[GcvH]:protein N-octanoyltransferase</fullName>
        <ecNumber evidence="3">2.3.1.204</ecNumber>
    </recommendedName>
    <alternativeName>
        <fullName evidence="3">Octanoyl-[GcvH]:E2 amidotransferase</fullName>
    </alternativeName>
</protein>
<dbReference type="Pfam" id="PF21948">
    <property type="entry name" value="LplA-B_cat"/>
    <property type="match status" value="1"/>
</dbReference>
<dbReference type="InterPro" id="IPR045864">
    <property type="entry name" value="aa-tRNA-synth_II/BPL/LPL"/>
</dbReference>
<sequence>MTQSLSPLGQKQWLLIDQSVTGLTMNPMESFATDDTLCRHIATQEDTGIARTWVHDKTVVLGIQDSRLPHIQDGISYLQEQGYRVIVRNSGGLAVVLDEDVYNLSLLFKEERGLTIDRSYEAMVEFTQELLPEFGSSIVDGEVETSYCPGRYDLSVDGKKFAGISQRRIRGGVAVQIYLAMKESGAARAELIRTFYERAVQGAPTSFTYPQIVPETMASLAEHGKPAVSNKELTERIEVALRERGMLQEFPWTEEHEEMFQYNLERMVKRNEKVGL</sequence>